<organism evidence="6 7">
    <name type="scientific">Calicophoron daubneyi</name>
    <name type="common">Rumen fluke</name>
    <name type="synonym">Paramphistomum daubneyi</name>
    <dbReference type="NCBI Taxonomy" id="300641"/>
    <lineage>
        <taxon>Eukaryota</taxon>
        <taxon>Metazoa</taxon>
        <taxon>Spiralia</taxon>
        <taxon>Lophotrochozoa</taxon>
        <taxon>Platyhelminthes</taxon>
        <taxon>Trematoda</taxon>
        <taxon>Digenea</taxon>
        <taxon>Plagiorchiida</taxon>
        <taxon>Pronocephalata</taxon>
        <taxon>Paramphistomoidea</taxon>
        <taxon>Paramphistomidae</taxon>
        <taxon>Calicophoron</taxon>
    </lineage>
</organism>
<sequence length="1133" mass="128987">MGEKAAVGFDVGNANSVVALAQKLSADTLRNEFGNRQTPTRIEFHGNTRVLGANRISSTTKGCVTVSNFLPLLGKRMDEVELDSANFPGTLKWDKNAAGRPCVTIRLGAKEYKLIPEQILAMQLVKLGEIARNSLSDQTPMNVVISVPSFYTDQERQAVLNAAFIAQIDCHRLVNNTTAVGIFRALTKKPAQTGSAETCNYMALVGIGQQSTEVAIIRYNRRELTVMARTSGVDHGGRDYDMLLFNSFLDDFKKKYNIQIDRNSRTANRLLQECEKIKIKMSGTDAELPIKIDNFAGGHSLEARISRKEFDGLARNLHERFSRLITNCIEQSKVDLRNLNSVEMFGGSSRIPALKEITKKLFGHSVQPALNAEETIARGCALLARLDEKSETFIIKERCQYPIFCSWKATEYDYSVIGEESVELFEAGALIPSRRWLVTSAAQSTVFTIFHTFSGPHIKQNSVVAEYKVKGLPERFGNTLQFEVRVGENGIFHVTEVILVDKALLNKPTEIFNEKRFTGRVLEIEKSSSFLSKRELQSMQLIEDEIAKIDRDEQERLRRVNDLETKFYSAKKDLQQLQGYVTSEENNVMNQMEGKIKKLTDEQEGLDVTGHFLYEEERSKISEICKKAKERKLECEKNIKSYSDSLKKLRERTATGKLSEEKMDRLKLHLDSCENWLQNVNAIDVETRNSSIASKQKEMEDTYESILNAPDIIQTPESPPAPEVPPSAEAIEPCPEDTEPKWDIKERPQTSKAKESEIGQDLLSFATKEDLREIDNARSLAESAKTRHDNLLRKLESQRSAYIQSMAQYKLSLARIREEYKNIQSAVSGQEQSELDRISRKLEEFSEWIDNIELNMRSIEPQKRVALISQKQREMETVFNESLKSRTKALDKNVETPPGRRPPVGETATPPAPESTVSQPSEIIKQVLRNNTLFRISLTKQMTPFQVELNQYGNQFSKDMEKKFRIISTQGHGCVGEEVAKWRDEISTMLNTVKNHETAMSNLLQHFIAQLSKYIEDLQKIVSSGQTDDKTAGQKKIVENILNQVSEYQEFNSEQLLMFDANLREYDLWLVQQLNVYSFQKEGPMDDAETKKVQVEKFLFRITAFGRNNQIILTNLQKQLEEYDSQLRGSLWH</sequence>
<accession>A0AAV2TMS2</accession>
<comment type="caution">
    <text evidence="6">The sequence shown here is derived from an EMBL/GenBank/DDBJ whole genome shotgun (WGS) entry which is preliminary data.</text>
</comment>
<dbReference type="InterPro" id="IPR013126">
    <property type="entry name" value="Hsp_70_fam"/>
</dbReference>
<feature type="coiled-coil region" evidence="4">
    <location>
        <begin position="774"/>
        <end position="833"/>
    </location>
</feature>
<keyword evidence="3" id="KW-0067">ATP-binding</keyword>
<dbReference type="Gene3D" id="2.60.34.10">
    <property type="entry name" value="Substrate Binding Domain Of DNAk, Chain A, domain 1"/>
    <property type="match status" value="1"/>
</dbReference>
<dbReference type="EMBL" id="CAXLJL010000412">
    <property type="protein sequence ID" value="CAL5137614.1"/>
    <property type="molecule type" value="Genomic_DNA"/>
</dbReference>
<dbReference type="PROSITE" id="PS01036">
    <property type="entry name" value="HSP70_3"/>
    <property type="match status" value="1"/>
</dbReference>
<evidence type="ECO:0000256" key="3">
    <source>
        <dbReference type="ARBA" id="ARBA00022840"/>
    </source>
</evidence>
<dbReference type="AlphaFoldDB" id="A0AAV2TMS2"/>
<evidence type="ECO:0000313" key="7">
    <source>
        <dbReference type="Proteomes" id="UP001497525"/>
    </source>
</evidence>
<feature type="compositionally biased region" description="Basic and acidic residues" evidence="5">
    <location>
        <begin position="738"/>
        <end position="756"/>
    </location>
</feature>
<evidence type="ECO:0000256" key="2">
    <source>
        <dbReference type="ARBA" id="ARBA00022741"/>
    </source>
</evidence>
<evidence type="ECO:0000256" key="5">
    <source>
        <dbReference type="SAM" id="MobiDB-lite"/>
    </source>
</evidence>
<dbReference type="InterPro" id="IPR043129">
    <property type="entry name" value="ATPase_NBD"/>
</dbReference>
<dbReference type="Pfam" id="PF00012">
    <property type="entry name" value="HSP70"/>
    <property type="match status" value="1"/>
</dbReference>
<proteinExistence type="inferred from homology"/>
<dbReference type="GO" id="GO:0005829">
    <property type="term" value="C:cytosol"/>
    <property type="evidence" value="ECO:0007669"/>
    <property type="project" value="TreeGrafter"/>
</dbReference>
<dbReference type="Proteomes" id="UP001497525">
    <property type="component" value="Unassembled WGS sequence"/>
</dbReference>
<feature type="coiled-coil region" evidence="4">
    <location>
        <begin position="582"/>
        <end position="652"/>
    </location>
</feature>
<evidence type="ECO:0000313" key="6">
    <source>
        <dbReference type="EMBL" id="CAL5137614.1"/>
    </source>
</evidence>
<dbReference type="InterPro" id="IPR018181">
    <property type="entry name" value="Heat_shock_70_CS"/>
</dbReference>
<keyword evidence="4" id="KW-0175">Coiled coil</keyword>
<keyword evidence="2" id="KW-0547">Nucleotide-binding</keyword>
<dbReference type="SUPFAM" id="SSF53067">
    <property type="entry name" value="Actin-like ATPase domain"/>
    <property type="match status" value="2"/>
</dbReference>
<dbReference type="PANTHER" id="PTHR45639">
    <property type="entry name" value="HSC70CB, ISOFORM G-RELATED"/>
    <property type="match status" value="1"/>
</dbReference>
<dbReference type="GO" id="GO:0005524">
    <property type="term" value="F:ATP binding"/>
    <property type="evidence" value="ECO:0007669"/>
    <property type="project" value="UniProtKB-KW"/>
</dbReference>
<dbReference type="Gene3D" id="3.90.640.10">
    <property type="entry name" value="Actin, Chain A, domain 4"/>
    <property type="match status" value="1"/>
</dbReference>
<name>A0AAV2TMS2_CALDB</name>
<dbReference type="InterPro" id="IPR029047">
    <property type="entry name" value="HSP70_peptide-bd_sf"/>
</dbReference>
<comment type="similarity">
    <text evidence="1">Belongs to the heat shock protein 70 family.</text>
</comment>
<dbReference type="Gene3D" id="3.30.30.30">
    <property type="match status" value="1"/>
</dbReference>
<evidence type="ECO:0000256" key="4">
    <source>
        <dbReference type="SAM" id="Coils"/>
    </source>
</evidence>
<dbReference type="PRINTS" id="PR00301">
    <property type="entry name" value="HEATSHOCK70"/>
</dbReference>
<dbReference type="PANTHER" id="PTHR45639:SF28">
    <property type="entry name" value="HEAT SHOCK PROTEIN-LIKE PROTEIN"/>
    <property type="match status" value="1"/>
</dbReference>
<protein>
    <submittedName>
        <fullName evidence="6">Uncharacterized protein</fullName>
    </submittedName>
</protein>
<feature type="region of interest" description="Disordered" evidence="5">
    <location>
        <begin position="886"/>
        <end position="919"/>
    </location>
</feature>
<dbReference type="Gene3D" id="3.30.420.40">
    <property type="match status" value="2"/>
</dbReference>
<dbReference type="SUPFAM" id="SSF100920">
    <property type="entry name" value="Heat shock protein 70kD (HSP70), peptide-binding domain"/>
    <property type="match status" value="1"/>
</dbReference>
<evidence type="ECO:0000256" key="1">
    <source>
        <dbReference type="ARBA" id="ARBA00007381"/>
    </source>
</evidence>
<dbReference type="GO" id="GO:0140662">
    <property type="term" value="F:ATP-dependent protein folding chaperone"/>
    <property type="evidence" value="ECO:0007669"/>
    <property type="project" value="InterPro"/>
</dbReference>
<dbReference type="GO" id="GO:0005634">
    <property type="term" value="C:nucleus"/>
    <property type="evidence" value="ECO:0007669"/>
    <property type="project" value="TreeGrafter"/>
</dbReference>
<reference evidence="6" key="1">
    <citation type="submission" date="2024-06" db="EMBL/GenBank/DDBJ databases">
        <authorList>
            <person name="Liu X."/>
            <person name="Lenzi L."/>
            <person name="Haldenby T S."/>
            <person name="Uol C."/>
        </authorList>
    </citation>
    <scope>NUCLEOTIDE SEQUENCE</scope>
</reference>
<dbReference type="FunFam" id="3.90.640.10:FF:000003">
    <property type="entry name" value="Molecular chaperone DnaK"/>
    <property type="match status" value="1"/>
</dbReference>
<feature type="region of interest" description="Disordered" evidence="5">
    <location>
        <begin position="713"/>
        <end position="756"/>
    </location>
</feature>
<gene>
    <name evidence="6" type="ORF">CDAUBV1_LOCUS11902</name>
</gene>